<accession>A0AAW2RUS9</accession>
<evidence type="ECO:0000313" key="6">
    <source>
        <dbReference type="EMBL" id="KAL0383909.1"/>
    </source>
</evidence>
<dbReference type="InterPro" id="IPR011989">
    <property type="entry name" value="ARM-like"/>
</dbReference>
<keyword evidence="5" id="KW-0472">Membrane</keyword>
<gene>
    <name evidence="6" type="ORF">Sradi_2785200</name>
</gene>
<keyword evidence="5" id="KW-0812">Transmembrane</keyword>
<feature type="transmembrane region" description="Helical" evidence="5">
    <location>
        <begin position="350"/>
        <end position="367"/>
    </location>
</feature>
<feature type="region of interest" description="Disordered" evidence="4">
    <location>
        <begin position="146"/>
        <end position="186"/>
    </location>
</feature>
<dbReference type="InterPro" id="IPR016024">
    <property type="entry name" value="ARM-type_fold"/>
</dbReference>
<dbReference type="EMBL" id="JACGWJ010000012">
    <property type="protein sequence ID" value="KAL0383909.1"/>
    <property type="molecule type" value="Genomic_DNA"/>
</dbReference>
<feature type="transmembrane region" description="Helical" evidence="5">
    <location>
        <begin position="106"/>
        <end position="124"/>
    </location>
</feature>
<name>A0AAW2RUS9_SESRA</name>
<keyword evidence="3" id="KW-1003">Cell membrane</keyword>
<reference evidence="6" key="1">
    <citation type="submission" date="2020-06" db="EMBL/GenBank/DDBJ databases">
        <authorList>
            <person name="Li T."/>
            <person name="Hu X."/>
            <person name="Zhang T."/>
            <person name="Song X."/>
            <person name="Zhang H."/>
            <person name="Dai N."/>
            <person name="Sheng W."/>
            <person name="Hou X."/>
            <person name="Wei L."/>
        </authorList>
    </citation>
    <scope>NUCLEOTIDE SEQUENCE</scope>
    <source>
        <strain evidence="6">G02</strain>
        <tissue evidence="6">Leaf</tissue>
    </source>
</reference>
<reference evidence="6" key="2">
    <citation type="journal article" date="2024" name="Plant">
        <title>Genomic evolution and insights into agronomic trait innovations of Sesamum species.</title>
        <authorList>
            <person name="Miao H."/>
            <person name="Wang L."/>
            <person name="Qu L."/>
            <person name="Liu H."/>
            <person name="Sun Y."/>
            <person name="Le M."/>
            <person name="Wang Q."/>
            <person name="Wei S."/>
            <person name="Zheng Y."/>
            <person name="Lin W."/>
            <person name="Duan Y."/>
            <person name="Cao H."/>
            <person name="Xiong S."/>
            <person name="Wang X."/>
            <person name="Wei L."/>
            <person name="Li C."/>
            <person name="Ma Q."/>
            <person name="Ju M."/>
            <person name="Zhao R."/>
            <person name="Li G."/>
            <person name="Mu C."/>
            <person name="Tian Q."/>
            <person name="Mei H."/>
            <person name="Zhang T."/>
            <person name="Gao T."/>
            <person name="Zhang H."/>
        </authorList>
    </citation>
    <scope>NUCLEOTIDE SEQUENCE</scope>
    <source>
        <strain evidence="6">G02</strain>
    </source>
</reference>
<dbReference type="AlphaFoldDB" id="A0AAW2RUS9"/>
<organism evidence="6">
    <name type="scientific">Sesamum radiatum</name>
    <name type="common">Black benniseed</name>
    <dbReference type="NCBI Taxonomy" id="300843"/>
    <lineage>
        <taxon>Eukaryota</taxon>
        <taxon>Viridiplantae</taxon>
        <taxon>Streptophyta</taxon>
        <taxon>Embryophyta</taxon>
        <taxon>Tracheophyta</taxon>
        <taxon>Spermatophyta</taxon>
        <taxon>Magnoliopsida</taxon>
        <taxon>eudicotyledons</taxon>
        <taxon>Gunneridae</taxon>
        <taxon>Pentapetalae</taxon>
        <taxon>asterids</taxon>
        <taxon>lamiids</taxon>
        <taxon>Lamiales</taxon>
        <taxon>Pedaliaceae</taxon>
        <taxon>Sesamum</taxon>
    </lineage>
</organism>
<evidence type="ECO:0000256" key="1">
    <source>
        <dbReference type="ARBA" id="ARBA00004651"/>
    </source>
</evidence>
<feature type="transmembrane region" description="Helical" evidence="5">
    <location>
        <begin position="78"/>
        <end position="100"/>
    </location>
</feature>
<dbReference type="Gene3D" id="1.20.1740.10">
    <property type="entry name" value="Amino acid/polyamine transporter I"/>
    <property type="match status" value="1"/>
</dbReference>
<dbReference type="GO" id="GO:0007165">
    <property type="term" value="P:signal transduction"/>
    <property type="evidence" value="ECO:0007669"/>
    <property type="project" value="InterPro"/>
</dbReference>
<dbReference type="InterPro" id="IPR002554">
    <property type="entry name" value="PP2A_B56"/>
</dbReference>
<keyword evidence="2" id="KW-0813">Transport</keyword>
<evidence type="ECO:0000256" key="4">
    <source>
        <dbReference type="SAM" id="MobiDB-lite"/>
    </source>
</evidence>
<dbReference type="PANTHER" id="PTHR45826">
    <property type="entry name" value="POLYAMINE TRANSPORTER PUT1"/>
    <property type="match status" value="1"/>
</dbReference>
<dbReference type="PANTHER" id="PTHR45826:SF4">
    <property type="entry name" value="NEUTRAL AMINO ACID TRANSPORTER"/>
    <property type="match status" value="1"/>
</dbReference>
<evidence type="ECO:0000256" key="2">
    <source>
        <dbReference type="ARBA" id="ARBA00022448"/>
    </source>
</evidence>
<feature type="transmembrane region" description="Helical" evidence="5">
    <location>
        <begin position="21"/>
        <end position="39"/>
    </location>
</feature>
<dbReference type="GO" id="GO:0019888">
    <property type="term" value="F:protein phosphatase regulator activity"/>
    <property type="evidence" value="ECO:0007669"/>
    <property type="project" value="InterPro"/>
</dbReference>
<proteinExistence type="predicted"/>
<evidence type="ECO:0000256" key="3">
    <source>
        <dbReference type="ARBA" id="ARBA00022475"/>
    </source>
</evidence>
<dbReference type="GO" id="GO:0005886">
    <property type="term" value="C:plasma membrane"/>
    <property type="evidence" value="ECO:0007669"/>
    <property type="project" value="UniProtKB-SubCell"/>
</dbReference>
<sequence>MAERGMLPECFARRSRHGTPLVGIMFSASGVILLSWLSFQEIVAAENFLYCFGMIMEFIAFVKLRIDHPAASRPYKVPVGTAGAILMCVAPTLLILVVLALASFKVMGLSLFAILIGLVLQPCLKYTEKKRWLRFSENAHKLSKTEDFRTGGRHRRQEYGCSQKQPKRVSKGRQRKQEYGCSQKRPKRVKVDREAGVWVPTETAQKSLQSRNRLLSDFFLILIPSMTPGGHHIANQQMRDSFSDFLLYLHYTFTDPSESPSQQNLKRDQLLELLSTIKSLKKPLPDEILSPLFTMIATNLFRPLSPPTPPSSVLPDDDDLVATPAAAWPHLHIVYDILLRLVWTWKPRHLVSILMIALFSVCSPFSSPKMQGTR</sequence>
<dbReference type="InterPro" id="IPR044566">
    <property type="entry name" value="RMV1-like"/>
</dbReference>
<keyword evidence="5" id="KW-1133">Transmembrane helix</keyword>
<comment type="subcellular location">
    <subcellularLocation>
        <location evidence="1">Cell membrane</location>
        <topology evidence="1">Multi-pass membrane protein</topology>
    </subcellularLocation>
</comment>
<comment type="caution">
    <text evidence="6">The sequence shown here is derived from an EMBL/GenBank/DDBJ whole genome shotgun (WGS) entry which is preliminary data.</text>
</comment>
<dbReference type="GO" id="GO:0000159">
    <property type="term" value="C:protein phosphatase type 2A complex"/>
    <property type="evidence" value="ECO:0007669"/>
    <property type="project" value="InterPro"/>
</dbReference>
<dbReference type="SUPFAM" id="SSF48371">
    <property type="entry name" value="ARM repeat"/>
    <property type="match status" value="1"/>
</dbReference>
<protein>
    <submittedName>
        <fullName evidence="6">Polyamine transporter RMV1</fullName>
    </submittedName>
</protein>
<feature type="compositionally biased region" description="Basic residues" evidence="4">
    <location>
        <begin position="165"/>
        <end position="174"/>
    </location>
</feature>
<dbReference type="GO" id="GO:0022857">
    <property type="term" value="F:transmembrane transporter activity"/>
    <property type="evidence" value="ECO:0007669"/>
    <property type="project" value="InterPro"/>
</dbReference>
<dbReference type="Gene3D" id="1.25.10.10">
    <property type="entry name" value="Leucine-rich Repeat Variant"/>
    <property type="match status" value="1"/>
</dbReference>
<feature type="transmembrane region" description="Helical" evidence="5">
    <location>
        <begin position="45"/>
        <end position="66"/>
    </location>
</feature>
<dbReference type="Pfam" id="PF01603">
    <property type="entry name" value="B56"/>
    <property type="match status" value="1"/>
</dbReference>
<evidence type="ECO:0000256" key="5">
    <source>
        <dbReference type="SAM" id="Phobius"/>
    </source>
</evidence>